<organism evidence="2 3">
    <name type="scientific">Enterococcus alishanensis</name>
    <dbReference type="NCBI Taxonomy" id="1303817"/>
    <lineage>
        <taxon>Bacteria</taxon>
        <taxon>Bacillati</taxon>
        <taxon>Bacillota</taxon>
        <taxon>Bacilli</taxon>
        <taxon>Lactobacillales</taxon>
        <taxon>Enterococcaceae</taxon>
        <taxon>Enterococcus</taxon>
    </lineage>
</organism>
<evidence type="ECO:0000256" key="1">
    <source>
        <dbReference type="SAM" id="Coils"/>
    </source>
</evidence>
<evidence type="ECO:0000313" key="3">
    <source>
        <dbReference type="Proteomes" id="UP000774130"/>
    </source>
</evidence>
<keyword evidence="3" id="KW-1185">Reference proteome</keyword>
<gene>
    <name evidence="2" type="ORF">KUA55_08560</name>
</gene>
<proteinExistence type="predicted"/>
<sequence length="59" mass="6641">MRLNENVIKEVQAEIESVKEELAYIESSNFSGELKDQRILALTKALKEAEDFLAAQAES</sequence>
<keyword evidence="1" id="KW-0175">Coiled coil</keyword>
<comment type="caution">
    <text evidence="2">The sequence shown here is derived from an EMBL/GenBank/DDBJ whole genome shotgun (WGS) entry which is preliminary data.</text>
</comment>
<protein>
    <submittedName>
        <fullName evidence="2">Uncharacterized protein</fullName>
    </submittedName>
</protein>
<accession>A0ABS6TCT8</accession>
<dbReference type="RefSeq" id="WP_218325785.1">
    <property type="nucleotide sequence ID" value="NZ_JAHUZB010000003.1"/>
</dbReference>
<feature type="coiled-coil region" evidence="1">
    <location>
        <begin position="1"/>
        <end position="28"/>
    </location>
</feature>
<name>A0ABS6TCT8_9ENTE</name>
<dbReference type="Proteomes" id="UP000774130">
    <property type="component" value="Unassembled WGS sequence"/>
</dbReference>
<evidence type="ECO:0000313" key="2">
    <source>
        <dbReference type="EMBL" id="MBV7390728.1"/>
    </source>
</evidence>
<reference evidence="2 3" key="1">
    <citation type="submission" date="2021-06" db="EMBL/GenBank/DDBJ databases">
        <title>Enterococcus alishanensis sp. nov., a novel lactic acid bacterium isolated from fresh coffee beans.</title>
        <authorList>
            <person name="Chen Y.-S."/>
        </authorList>
    </citation>
    <scope>NUCLEOTIDE SEQUENCE [LARGE SCALE GENOMIC DNA]</scope>
    <source>
        <strain evidence="2 3">ALS3</strain>
    </source>
</reference>
<dbReference type="EMBL" id="JAHUZB010000003">
    <property type="protein sequence ID" value="MBV7390728.1"/>
    <property type="molecule type" value="Genomic_DNA"/>
</dbReference>